<dbReference type="Pfam" id="PF13306">
    <property type="entry name" value="LRR_5"/>
    <property type="match status" value="1"/>
</dbReference>
<keyword evidence="3" id="KW-0732">Signal</keyword>
<comment type="caution">
    <text evidence="4">The sequence shown here is derived from an EMBL/GenBank/DDBJ whole genome shotgun (WGS) entry which is preliminary data.</text>
</comment>
<evidence type="ECO:0000313" key="4">
    <source>
        <dbReference type="EMBL" id="ODM05319.1"/>
    </source>
</evidence>
<evidence type="ECO:0000313" key="5">
    <source>
        <dbReference type="Proteomes" id="UP000094067"/>
    </source>
</evidence>
<dbReference type="AlphaFoldDB" id="A0A1E3A9L2"/>
<dbReference type="PATRIC" id="fig|1432052.4.peg.1354"/>
<feature type="compositionally biased region" description="Acidic residues" evidence="1">
    <location>
        <begin position="975"/>
        <end position="989"/>
    </location>
</feature>
<reference evidence="4 5" key="1">
    <citation type="submission" date="2016-07" db="EMBL/GenBank/DDBJ databases">
        <title>Characterization of isolates of Eisenbergiella tayi derived from blood cultures, using whole genome sequencing.</title>
        <authorList>
            <person name="Burdz T."/>
            <person name="Wiebe D."/>
            <person name="Huynh C."/>
            <person name="Bernard K."/>
        </authorList>
    </citation>
    <scope>NUCLEOTIDE SEQUENCE [LARGE SCALE GENOMIC DNA]</scope>
    <source>
        <strain evidence="4 5">NML 110608</strain>
    </source>
</reference>
<feature type="compositionally biased region" description="Polar residues" evidence="1">
    <location>
        <begin position="61"/>
        <end position="75"/>
    </location>
</feature>
<name>A0A1E3A9L2_9FIRM</name>
<dbReference type="InterPro" id="IPR026906">
    <property type="entry name" value="LRR_5"/>
</dbReference>
<protein>
    <recommendedName>
        <fullName evidence="6">Leucine-rich repeat domain-containing protein</fullName>
    </recommendedName>
</protein>
<keyword evidence="2" id="KW-1133">Transmembrane helix</keyword>
<feature type="signal peptide" evidence="3">
    <location>
        <begin position="1"/>
        <end position="28"/>
    </location>
</feature>
<proteinExistence type="predicted"/>
<feature type="region of interest" description="Disordered" evidence="1">
    <location>
        <begin position="938"/>
        <end position="1014"/>
    </location>
</feature>
<feature type="region of interest" description="Disordered" evidence="1">
    <location>
        <begin position="32"/>
        <end position="75"/>
    </location>
</feature>
<keyword evidence="2" id="KW-0472">Membrane</keyword>
<feature type="transmembrane region" description="Helical" evidence="2">
    <location>
        <begin position="1026"/>
        <end position="1050"/>
    </location>
</feature>
<keyword evidence="2" id="KW-0812">Transmembrane</keyword>
<feature type="compositionally biased region" description="Low complexity" evidence="1">
    <location>
        <begin position="955"/>
        <end position="967"/>
    </location>
</feature>
<evidence type="ECO:0008006" key="6">
    <source>
        <dbReference type="Google" id="ProtNLM"/>
    </source>
</evidence>
<dbReference type="EMBL" id="MCGH01000002">
    <property type="protein sequence ID" value="ODM05319.1"/>
    <property type="molecule type" value="Genomic_DNA"/>
</dbReference>
<feature type="region of interest" description="Disordered" evidence="1">
    <location>
        <begin position="812"/>
        <end position="839"/>
    </location>
</feature>
<feature type="compositionally biased region" description="Low complexity" evidence="1">
    <location>
        <begin position="818"/>
        <end position="837"/>
    </location>
</feature>
<feature type="chain" id="PRO_5009122773" description="Leucine-rich repeat domain-containing protein" evidence="3">
    <location>
        <begin position="29"/>
        <end position="1055"/>
    </location>
</feature>
<evidence type="ECO:0000256" key="3">
    <source>
        <dbReference type="SAM" id="SignalP"/>
    </source>
</evidence>
<dbReference type="RefSeq" id="WP_069151631.1">
    <property type="nucleotide sequence ID" value="NZ_MCGH01000002.1"/>
</dbReference>
<accession>A0A1E3A9L2</accession>
<evidence type="ECO:0000256" key="2">
    <source>
        <dbReference type="SAM" id="Phobius"/>
    </source>
</evidence>
<feature type="compositionally biased region" description="Low complexity" evidence="1">
    <location>
        <begin position="46"/>
        <end position="60"/>
    </location>
</feature>
<dbReference type="InterPro" id="IPR032675">
    <property type="entry name" value="LRR_dom_sf"/>
</dbReference>
<dbReference type="Proteomes" id="UP000094067">
    <property type="component" value="Unassembled WGS sequence"/>
</dbReference>
<sequence>MKGLKRFFTLLAVSAAFALFTGNLTVMADNPPGGTDGDFINGSVQTEPEGTGTSPGTSTENSQTDGNGNTSPNPSVTEMFVCDKNGIITGINPEYLQSLGTQELKISLTIPSSVNGTKVTGIGPNAFMPAQYPQYVINFVSLDFSKAAITSIGNNAFLGCTGLTGTLRLPSSLTSVGENAFSYTGFSYVYFPAGNCSYGAGAFGNMKNLAAAICHDEASYHNLSSLSIVNPDKLTYPLTLYFQDESGRETANSRSALYNMPLTYVMKDNRSWANDKDYKLPSPSFEGDYTWKWSTELNSSNSVTPSSLVKGNLLVAVKSITKPAISFGGDINKTYDKSEAVLTVTASHPKAKAYKDAVNGDVVFFYTWEWTDNTGIHNKESEYDKNSLEFTNSSDFTCNVKVQAFIKGDDKAFYEESHDYHVKIRQISSVVKPVVSSGTVSVDGQLPDLSLGEGSTPGDIVWDENQTIQEGKKEYSWTFTPKDKINYSTAAGKVTLQGTAAPLYTINVSTSGRGKVSPDGTVTVEKGKDILFTFTPDPGYKLGTATLDNIDVTGKVKDNSYKIENAPAGDSQEHKLSVSFKQLDSDDMKQMFSSLPVITSDKMTPDQGNAYLDAIIQYRSLSANRTTSVSQDTLLAFYRTLAKHPKIEFDIDNKGPVSISDYTALLDSMTLEDAKGLRDGTVSHLSISIDVKDTNLNTQQRDMIKAAKKDAVITDSYNISLKKSVTKPEGTNDTYLTDPRYPLTLKFPVPKGIKAPASGYERTFYVAAVHEQSNSRSSTDILSNKDSSGKTITVATDRFSVFTVLYQDIKKAEDPHTSSGQNNSSDNKNNDNNSSSNTYVPDYEKDFWDNVSNLIKKAKAGDTVNVNAVTYDKMPESVMAALRENPQVALIVRWDGGKPVIIPAQTALAFEKGRVYYPLSLLSELYAKVNASLTAPVPTPPSSGTSGGGSSWDISAPSSNNTTYTPTSKDKGTEIEAETESESDTETQETETPSESMEESSEVPESVPHKDLDTQEIRKTSESKTIAVVLIASCVLLILVVVIIVVLLSIKKKQD</sequence>
<gene>
    <name evidence="4" type="ORF">BEI61_01204</name>
</gene>
<evidence type="ECO:0000256" key="1">
    <source>
        <dbReference type="SAM" id="MobiDB-lite"/>
    </source>
</evidence>
<dbReference type="Gene3D" id="3.80.10.10">
    <property type="entry name" value="Ribonuclease Inhibitor"/>
    <property type="match status" value="1"/>
</dbReference>
<organism evidence="4 5">
    <name type="scientific">Eisenbergiella tayi</name>
    <dbReference type="NCBI Taxonomy" id="1432052"/>
    <lineage>
        <taxon>Bacteria</taxon>
        <taxon>Bacillati</taxon>
        <taxon>Bacillota</taxon>
        <taxon>Clostridia</taxon>
        <taxon>Lachnospirales</taxon>
        <taxon>Lachnospiraceae</taxon>
        <taxon>Eisenbergiella</taxon>
    </lineage>
</organism>